<dbReference type="RefSeq" id="WP_231981908.1">
    <property type="nucleotide sequence ID" value="NZ_CP142150.1"/>
</dbReference>
<organism evidence="3 4">
    <name type="scientific">Pseudomonas poae</name>
    <dbReference type="NCBI Taxonomy" id="200451"/>
    <lineage>
        <taxon>Bacteria</taxon>
        <taxon>Pseudomonadati</taxon>
        <taxon>Pseudomonadota</taxon>
        <taxon>Gammaproteobacteria</taxon>
        <taxon>Pseudomonadales</taxon>
        <taxon>Pseudomonadaceae</taxon>
        <taxon>Pseudomonas</taxon>
    </lineage>
</organism>
<evidence type="ECO:0000259" key="2">
    <source>
        <dbReference type="Pfam" id="PF08906"/>
    </source>
</evidence>
<gene>
    <name evidence="3" type="ORF">SAMN04490208_4342</name>
</gene>
<dbReference type="Proteomes" id="UP000181903">
    <property type="component" value="Chromosome I"/>
</dbReference>
<name>A0ABY0RXZ8_9PSED</name>
<evidence type="ECO:0008006" key="5">
    <source>
        <dbReference type="Google" id="ProtNLM"/>
    </source>
</evidence>
<sequence length="241" mass="27238">MAEPLESAGSDSVFRHRQRFRAGEDECQTGVTKKAWKLRDEFFQSLIDNLGEPNSRREVPKSSIDKYRSILPKALLGYWQNEGWCSYADGLFWIVDPEPYKATLDRWLQGSGLAEVDNYNVIARDAFGSLYAWGERYQRKITISSLAGGIVALQNQLSKPNPVPDRMLGIFLGSTSRESLDFEDNQGKPLFQRALAKLGPVGADEMFAFEPALCIGGKADLEHMKKVDIHVHLMILDQLRR</sequence>
<dbReference type="Pfam" id="PF08887">
    <property type="entry name" value="GAD-like"/>
    <property type="match status" value="1"/>
</dbReference>
<feature type="domain" description="GAD-related" evidence="1">
    <location>
        <begin position="42"/>
        <end position="145"/>
    </location>
</feature>
<evidence type="ECO:0000313" key="3">
    <source>
        <dbReference type="EMBL" id="SDO60902.1"/>
    </source>
</evidence>
<protein>
    <recommendedName>
        <fullName evidence="5">DUF1851 domain-containing protein</fullName>
    </recommendedName>
</protein>
<accession>A0ABY0RXZ8</accession>
<feature type="domain" description="T6SS immunity protein Tdi1 C-terminal" evidence="2">
    <location>
        <begin position="171"/>
        <end position="239"/>
    </location>
</feature>
<reference evidence="3 4" key="1">
    <citation type="submission" date="2016-10" db="EMBL/GenBank/DDBJ databases">
        <authorList>
            <person name="Varghese N."/>
            <person name="Submissions S."/>
        </authorList>
    </citation>
    <scope>NUCLEOTIDE SEQUENCE [LARGE SCALE GENOMIC DNA]</scope>
    <source>
        <strain evidence="3 4">BS2776</strain>
    </source>
</reference>
<evidence type="ECO:0000313" key="4">
    <source>
        <dbReference type="Proteomes" id="UP000181903"/>
    </source>
</evidence>
<dbReference type="InterPro" id="IPR014983">
    <property type="entry name" value="GAD-rel"/>
</dbReference>
<dbReference type="EMBL" id="LT629706">
    <property type="protein sequence ID" value="SDO60902.1"/>
    <property type="molecule type" value="Genomic_DNA"/>
</dbReference>
<evidence type="ECO:0000259" key="1">
    <source>
        <dbReference type="Pfam" id="PF08887"/>
    </source>
</evidence>
<proteinExistence type="predicted"/>
<dbReference type="InterPro" id="IPR015002">
    <property type="entry name" value="T6SS_Tdi1_C"/>
</dbReference>
<dbReference type="Pfam" id="PF08906">
    <property type="entry name" value="T6SS_Tdi1_C"/>
    <property type="match status" value="1"/>
</dbReference>
<keyword evidence="4" id="KW-1185">Reference proteome</keyword>